<dbReference type="EMBL" id="JACJST010000002">
    <property type="protein sequence ID" value="MBD2567072.1"/>
    <property type="molecule type" value="Genomic_DNA"/>
</dbReference>
<comment type="caution">
    <text evidence="2">The sequence shown here is derived from an EMBL/GenBank/DDBJ whole genome shotgun (WGS) entry which is preliminary data.</text>
</comment>
<reference evidence="2 3" key="1">
    <citation type="journal article" date="2020" name="ISME J.">
        <title>Comparative genomics reveals insights into cyanobacterial evolution and habitat adaptation.</title>
        <authorList>
            <person name="Chen M.Y."/>
            <person name="Teng W.K."/>
            <person name="Zhao L."/>
            <person name="Hu C.X."/>
            <person name="Zhou Y.K."/>
            <person name="Han B.P."/>
            <person name="Song L.R."/>
            <person name="Shu W.S."/>
        </authorList>
    </citation>
    <scope>NUCLEOTIDE SEQUENCE [LARGE SCALE GENOMIC DNA]</scope>
    <source>
        <strain evidence="2 3">FACHB-196</strain>
    </source>
</reference>
<feature type="coiled-coil region" evidence="1">
    <location>
        <begin position="201"/>
        <end position="228"/>
    </location>
</feature>
<evidence type="ECO:0000256" key="1">
    <source>
        <dbReference type="SAM" id="Coils"/>
    </source>
</evidence>
<gene>
    <name evidence="2" type="ORF">H6G59_03995</name>
</gene>
<dbReference type="RefSeq" id="WP_190711859.1">
    <property type="nucleotide sequence ID" value="NZ_JACJST010000002.1"/>
</dbReference>
<evidence type="ECO:0000313" key="2">
    <source>
        <dbReference type="EMBL" id="MBD2567072.1"/>
    </source>
</evidence>
<name>A0ABR8FA31_9NOST</name>
<keyword evidence="3" id="KW-1185">Reference proteome</keyword>
<dbReference type="Proteomes" id="UP000640531">
    <property type="component" value="Unassembled WGS sequence"/>
</dbReference>
<keyword evidence="1" id="KW-0175">Coiled coil</keyword>
<sequence length="476" mass="52104">MDNLENKHQTTQFIAAIVAEDNIHKAEQIAAELSKQDHAFFAAIQEVDKVRDFLATPENILGNASTKHGEIAEQVEVGIRNAKSLLNSSTPRATFEGVGRTAPEDYLINGIQVQSKFINGTGNTLDHIIEHMKKYDNFGRDGSFYHIPKNQYEEIQKILKGDDISQYQNIQEKIQNIEQMSGRPFNQTVQPASSNYSDVQINKVDETLDRHEKELKKDNAEIKDKIRAESQPNLADFGRVAVKGAVIGGSIRFTTKIYGKYREGKNIFKGELTLQDWQEIGIDTAKSAALSSISATAIYGLTNFAEMSAPLAGAFVSAGIEVASLVSSLNHGEISSEEFVELSLFACADSAIVAAGASIGQALIPLPVVGAVIGTIAGRMVSDFCKDFLGVDTNLCKQVEQNYQKFLAQIDQAYKATVAHLIATYERLGNLAQAAFDANLNLELRQQASIKLAEAYGVPDADIIHNIDELDLFMLG</sequence>
<proteinExistence type="predicted"/>
<organism evidence="2 3">
    <name type="scientific">Anabaena lutea FACHB-196</name>
    <dbReference type="NCBI Taxonomy" id="2692881"/>
    <lineage>
        <taxon>Bacteria</taxon>
        <taxon>Bacillati</taxon>
        <taxon>Cyanobacteriota</taxon>
        <taxon>Cyanophyceae</taxon>
        <taxon>Nostocales</taxon>
        <taxon>Nostocaceae</taxon>
        <taxon>Anabaena</taxon>
    </lineage>
</organism>
<protein>
    <submittedName>
        <fullName evidence="2">Uncharacterized protein</fullName>
    </submittedName>
</protein>
<accession>A0ABR8FA31</accession>
<evidence type="ECO:0000313" key="3">
    <source>
        <dbReference type="Proteomes" id="UP000640531"/>
    </source>
</evidence>